<comment type="caution">
    <text evidence="2">The sequence shown here is derived from an EMBL/GenBank/DDBJ whole genome shotgun (WGS) entry which is preliminary data.</text>
</comment>
<dbReference type="EMBL" id="QUSF01005934">
    <property type="protein sequence ID" value="RLV62661.1"/>
    <property type="molecule type" value="Genomic_DNA"/>
</dbReference>
<keyword evidence="3" id="KW-1185">Reference proteome</keyword>
<evidence type="ECO:0000313" key="2">
    <source>
        <dbReference type="EMBL" id="RLV62661.1"/>
    </source>
</evidence>
<evidence type="ECO:0000313" key="3">
    <source>
        <dbReference type="Proteomes" id="UP000276834"/>
    </source>
</evidence>
<reference evidence="2 3" key="1">
    <citation type="journal article" date="2018" name="Proc. R. Soc. B">
        <title>A non-coding region near Follistatin controls head colour polymorphism in the Gouldian finch.</title>
        <authorList>
            <person name="Toomey M.B."/>
            <person name="Marques C.I."/>
            <person name="Andrade P."/>
            <person name="Araujo P.M."/>
            <person name="Sabatino S."/>
            <person name="Gazda M.A."/>
            <person name="Afonso S."/>
            <person name="Lopes R.J."/>
            <person name="Corbo J.C."/>
            <person name="Carneiro M."/>
        </authorList>
    </citation>
    <scope>NUCLEOTIDE SEQUENCE [LARGE SCALE GENOMIC DNA]</scope>
    <source>
        <strain evidence="2">Red01</strain>
        <tissue evidence="2">Muscle</tissue>
    </source>
</reference>
<name>A0A3L8Q5R6_CHLGU</name>
<dbReference type="Proteomes" id="UP000276834">
    <property type="component" value="Unassembled WGS sequence"/>
</dbReference>
<accession>A0A3L8Q5R6</accession>
<evidence type="ECO:0000256" key="1">
    <source>
        <dbReference type="SAM" id="MobiDB-lite"/>
    </source>
</evidence>
<feature type="region of interest" description="Disordered" evidence="1">
    <location>
        <begin position="1"/>
        <end position="95"/>
    </location>
</feature>
<protein>
    <submittedName>
        <fullName evidence="2">Uncharacterized protein</fullName>
    </submittedName>
</protein>
<proteinExistence type="predicted"/>
<sequence>MGLLPALRGVRGPQDRHRRGREEPARGSGHVLAVAAGSRGRAGTPSAPRADTEPPRRDASARTAPLTAQKDPGERLALPENGGTGRLQRGSDSNS</sequence>
<gene>
    <name evidence="2" type="ORF">DV515_00019076</name>
</gene>
<dbReference type="AlphaFoldDB" id="A0A3L8Q5R6"/>
<feature type="compositionally biased region" description="Basic and acidic residues" evidence="1">
    <location>
        <begin position="50"/>
        <end position="60"/>
    </location>
</feature>
<organism evidence="2 3">
    <name type="scientific">Chloebia gouldiae</name>
    <name type="common">Gouldian finch</name>
    <name type="synonym">Erythrura gouldiae</name>
    <dbReference type="NCBI Taxonomy" id="44316"/>
    <lineage>
        <taxon>Eukaryota</taxon>
        <taxon>Metazoa</taxon>
        <taxon>Chordata</taxon>
        <taxon>Craniata</taxon>
        <taxon>Vertebrata</taxon>
        <taxon>Euteleostomi</taxon>
        <taxon>Archelosauria</taxon>
        <taxon>Archosauria</taxon>
        <taxon>Dinosauria</taxon>
        <taxon>Saurischia</taxon>
        <taxon>Theropoda</taxon>
        <taxon>Coelurosauria</taxon>
        <taxon>Aves</taxon>
        <taxon>Neognathae</taxon>
        <taxon>Neoaves</taxon>
        <taxon>Telluraves</taxon>
        <taxon>Australaves</taxon>
        <taxon>Passeriformes</taxon>
        <taxon>Passeroidea</taxon>
        <taxon>Passeridae</taxon>
        <taxon>Chloebia</taxon>
    </lineage>
</organism>
<feature type="non-terminal residue" evidence="2">
    <location>
        <position position="95"/>
    </location>
</feature>